<evidence type="ECO:0000313" key="2">
    <source>
        <dbReference type="Proteomes" id="UP001205740"/>
    </source>
</evidence>
<sequence>MNEDPDPFELEPDGTLQPTRCRIRLDGPDVLVETFASGVGFQRFGSIETEEFESLISQEPSDADGSEAASSNPVDIAYEFLLLGCDVELAVGAKRASLDVRFPESSIPESERHWDPFGVPSGSLGQVYWIREEVAGDWLELPDRAGFRSIDEFVATELGELFSLALLLAPDWIKPDFLSPRQGWHSEAKKPPQSVLPSEAWEVEGRADAFATKDMRDAVNEWALRNGFAGPFETVAKVVEHLKSLNAPSTGHYTVSLSDGHCYIGETVQMADRLTTHTRRFGDRLVGFYVRPDLRAHSMAAKKDRKMQLLLAERSLIHDAQRAGLFAENFREMSFPQRPFTGFADAVSPSHLGDWISDPEAVCIRDEFALTALKSSEHAAKLAKYHEFSKRPYSGDVVEALRRYLLRCVPYPARTELTSWSLSCLPGAKRGGRDKKWTVVSCHQFL</sequence>
<comment type="caution">
    <text evidence="1">The sequence shown here is derived from an EMBL/GenBank/DDBJ whole genome shotgun (WGS) entry which is preliminary data.</text>
</comment>
<gene>
    <name evidence="1" type="ORF">LX12_001378</name>
</gene>
<accession>A0ABT1GYX7</accession>
<proteinExistence type="predicted"/>
<dbReference type="RefSeq" id="WP_253653769.1">
    <property type="nucleotide sequence ID" value="NZ_BAAAOE010000001.1"/>
</dbReference>
<dbReference type="EMBL" id="JAMTCG010000002">
    <property type="protein sequence ID" value="MCP2160199.1"/>
    <property type="molecule type" value="Genomic_DNA"/>
</dbReference>
<name>A0ABT1GYX7_9NOCA</name>
<reference evidence="1 2" key="1">
    <citation type="submission" date="2022-06" db="EMBL/GenBank/DDBJ databases">
        <title>Genomic Encyclopedia of Archaeal and Bacterial Type Strains, Phase II (KMG-II): from individual species to whole genera.</title>
        <authorList>
            <person name="Goeker M."/>
        </authorList>
    </citation>
    <scope>NUCLEOTIDE SEQUENCE [LARGE SCALE GENOMIC DNA]</scope>
    <source>
        <strain evidence="1 2">DSM 45037</strain>
    </source>
</reference>
<protein>
    <recommendedName>
        <fullName evidence="3">GIY-YIG domain-containing protein</fullName>
    </recommendedName>
</protein>
<evidence type="ECO:0008006" key="3">
    <source>
        <dbReference type="Google" id="ProtNLM"/>
    </source>
</evidence>
<organism evidence="1 2">
    <name type="scientific">Williamsia serinedens</name>
    <dbReference type="NCBI Taxonomy" id="391736"/>
    <lineage>
        <taxon>Bacteria</taxon>
        <taxon>Bacillati</taxon>
        <taxon>Actinomycetota</taxon>
        <taxon>Actinomycetes</taxon>
        <taxon>Mycobacteriales</taxon>
        <taxon>Nocardiaceae</taxon>
        <taxon>Williamsia</taxon>
    </lineage>
</organism>
<dbReference type="Proteomes" id="UP001205740">
    <property type="component" value="Unassembled WGS sequence"/>
</dbReference>
<keyword evidence="2" id="KW-1185">Reference proteome</keyword>
<evidence type="ECO:0000313" key="1">
    <source>
        <dbReference type="EMBL" id="MCP2160199.1"/>
    </source>
</evidence>